<dbReference type="EMBL" id="RDQH01000334">
    <property type="protein sequence ID" value="RXH90914.1"/>
    <property type="molecule type" value="Genomic_DNA"/>
</dbReference>
<dbReference type="SUPFAM" id="SSF50249">
    <property type="entry name" value="Nucleic acid-binding proteins"/>
    <property type="match status" value="1"/>
</dbReference>
<dbReference type="PANTHER" id="PTHR38542:SF2">
    <property type="entry name" value="REPLICATION FACTOR A C-TERMINAL DOMAIN-CONTAINING PROTEIN"/>
    <property type="match status" value="1"/>
</dbReference>
<dbReference type="PANTHER" id="PTHR38542">
    <property type="entry name" value="OS04G0450500 PROTEIN"/>
    <property type="match status" value="1"/>
</dbReference>
<comment type="caution">
    <text evidence="1">The sequence shown here is derived from an EMBL/GenBank/DDBJ whole genome shotgun (WGS) entry which is preliminary data.</text>
</comment>
<organism evidence="1 2">
    <name type="scientific">Malus domestica</name>
    <name type="common">Apple</name>
    <name type="synonym">Pyrus malus</name>
    <dbReference type="NCBI Taxonomy" id="3750"/>
    <lineage>
        <taxon>Eukaryota</taxon>
        <taxon>Viridiplantae</taxon>
        <taxon>Streptophyta</taxon>
        <taxon>Embryophyta</taxon>
        <taxon>Tracheophyta</taxon>
        <taxon>Spermatophyta</taxon>
        <taxon>Magnoliopsida</taxon>
        <taxon>eudicotyledons</taxon>
        <taxon>Gunneridae</taxon>
        <taxon>Pentapetalae</taxon>
        <taxon>rosids</taxon>
        <taxon>fabids</taxon>
        <taxon>Rosales</taxon>
        <taxon>Rosaceae</taxon>
        <taxon>Amygdaloideae</taxon>
        <taxon>Maleae</taxon>
        <taxon>Malus</taxon>
    </lineage>
</organism>
<evidence type="ECO:0000313" key="2">
    <source>
        <dbReference type="Proteomes" id="UP000290289"/>
    </source>
</evidence>
<keyword evidence="2" id="KW-1185">Reference proteome</keyword>
<protein>
    <submittedName>
        <fullName evidence="1">Uncharacterized protein</fullName>
    </submittedName>
</protein>
<accession>A0A498J9U6</accession>
<dbReference type="InterPro" id="IPR012340">
    <property type="entry name" value="NA-bd_OB-fold"/>
</dbReference>
<name>A0A498J9U6_MALDO</name>
<evidence type="ECO:0000313" key="1">
    <source>
        <dbReference type="EMBL" id="RXH90914.1"/>
    </source>
</evidence>
<dbReference type="AlphaFoldDB" id="A0A498J9U6"/>
<dbReference type="Proteomes" id="UP000290289">
    <property type="component" value="Chromosome 8"/>
</dbReference>
<sequence length="451" mass="50663">MCFFSILKLADCAAKREKKMASAIGWYGPLIDLSKAALHVGDYVQLVVYVHRTTPLQYKLAKGGEVIRTDIQVGDETRPFFSVSIWQKPIGSMAVAGDVVLLQNVKITKYGDVVEARTHQYSSLKCLLHPYESILTKGVNDLIEECRDGVATKEKLKRVVEWVKKRNTQELHGCQLQEGKLLRNWKPPEERKQPEDCFSLLQLSSLTTSCKALFYASVAEIFLPFNSTSHVQCESLDKEDMFVSRRLYKAGDGGLARDLICTGCQLCGSPLELDSENMFKQNAVALYCSESSNHLHVISSIYKPFMLYVWDESDYAPLLVRNKAAELLFGNIKAERVCSWWEKQTGQDDSKDVPTHSSLNAEAAWQPKAAEGGVLVSCSADGDKKSLESKGTHCFPETMHFYSIWLILLKTMLEKGKNSPLKFEVDVNAGLDKENGRFEMVSVQLPCFETK</sequence>
<proteinExistence type="predicted"/>
<dbReference type="Gene3D" id="2.40.50.140">
    <property type="entry name" value="Nucleic acid-binding proteins"/>
    <property type="match status" value="1"/>
</dbReference>
<reference evidence="1 2" key="1">
    <citation type="submission" date="2018-10" db="EMBL/GenBank/DDBJ databases">
        <title>A high-quality apple genome assembly.</title>
        <authorList>
            <person name="Hu J."/>
        </authorList>
    </citation>
    <scope>NUCLEOTIDE SEQUENCE [LARGE SCALE GENOMIC DNA]</scope>
    <source>
        <strain evidence="2">cv. HFTH1</strain>
        <tissue evidence="1">Young leaf</tissue>
    </source>
</reference>
<gene>
    <name evidence="1" type="ORF">DVH24_006859</name>
</gene>